<dbReference type="OrthoDB" id="2960895at2759"/>
<protein>
    <submittedName>
        <fullName evidence="2">Uncharacterized protein</fullName>
    </submittedName>
</protein>
<proteinExistence type="predicted"/>
<dbReference type="EMBL" id="JH971385">
    <property type="protein sequence ID" value="EKM83688.1"/>
    <property type="molecule type" value="Genomic_DNA"/>
</dbReference>
<sequence>MTSLVFDPKDLDFSHISNVIVRTVQASLTPKIQSGRGDVMLVPKFTSKFYRDAMPWLIFSIEVRGKYPGKVPKSVVAIIYPKEAKAREMLLSKTQAVRNVLDWAAPKIYGSSVESDPKSYNAVIVEDVESTGFPLDTVWPKLNMAQKKDVLDKVADILCAPIHIPPPTKMQPQTSQPHLSGASSSSAMQQHDSFARQQVPSTNLNHLRKAYTLLYSGMFHPNGEPNQDAFRHRFKEFHTYEMSPQEITRVMSLNQLLQEHMSEFCGGHFLPPHVTGVTKKSFKDGKERNKFRERELVLRTILSESVFRLQHKSMQMSLFIVVIEADGTIKSVMLTQWEKAYYAPIWASCQLPPWLEPLDPEIEELAMPEEEMTMWREHLVYNLMLKKERLPRSWIWFVAYVYGELERHFEMILTATWVSNAKTEPWLRKVLEEARKRSTTAYKAGGSDPAFVPMSGLQTTEVNFSECLGKWMPFARKFVVEQGFLTLE</sequence>
<name>K5XJL0_AGABU</name>
<dbReference type="GeneID" id="18821934"/>
<feature type="region of interest" description="Disordered" evidence="1">
    <location>
        <begin position="165"/>
        <end position="201"/>
    </location>
</feature>
<dbReference type="KEGG" id="abp:AGABI1DRAFT103818"/>
<accession>K5XJL0</accession>
<evidence type="ECO:0000313" key="2">
    <source>
        <dbReference type="EMBL" id="EKM83688.1"/>
    </source>
</evidence>
<keyword evidence="3" id="KW-1185">Reference proteome</keyword>
<dbReference type="HOGENOM" id="CLU_558917_0_0_1"/>
<evidence type="ECO:0000313" key="3">
    <source>
        <dbReference type="Proteomes" id="UP000008493"/>
    </source>
</evidence>
<dbReference type="Proteomes" id="UP000008493">
    <property type="component" value="Unassembled WGS sequence"/>
</dbReference>
<feature type="compositionally biased region" description="Polar residues" evidence="1">
    <location>
        <begin position="170"/>
        <end position="201"/>
    </location>
</feature>
<dbReference type="RefSeq" id="XP_007325544.1">
    <property type="nucleotide sequence ID" value="XM_007325482.1"/>
</dbReference>
<evidence type="ECO:0000256" key="1">
    <source>
        <dbReference type="SAM" id="MobiDB-lite"/>
    </source>
</evidence>
<reference evidence="3" key="1">
    <citation type="journal article" date="2012" name="Proc. Natl. Acad. Sci. U.S.A.">
        <title>Genome sequence of the button mushroom Agaricus bisporus reveals mechanisms governing adaptation to a humic-rich ecological niche.</title>
        <authorList>
            <person name="Morin E."/>
            <person name="Kohler A."/>
            <person name="Baker A.R."/>
            <person name="Foulongne-Oriol M."/>
            <person name="Lombard V."/>
            <person name="Nagy L.G."/>
            <person name="Ohm R.A."/>
            <person name="Patyshakuliyeva A."/>
            <person name="Brun A."/>
            <person name="Aerts A.L."/>
            <person name="Bailey A.M."/>
            <person name="Billette C."/>
            <person name="Coutinho P.M."/>
            <person name="Deakin G."/>
            <person name="Doddapaneni H."/>
            <person name="Floudas D."/>
            <person name="Grimwood J."/>
            <person name="Hilden K."/>
            <person name="Kuees U."/>
            <person name="LaButti K.M."/>
            <person name="Lapidus A."/>
            <person name="Lindquist E.A."/>
            <person name="Lucas S.M."/>
            <person name="Murat C."/>
            <person name="Riley R.W."/>
            <person name="Salamov A.A."/>
            <person name="Schmutz J."/>
            <person name="Subramanian V."/>
            <person name="Woesten H.A.B."/>
            <person name="Xu J."/>
            <person name="Eastwood D.C."/>
            <person name="Foster G.D."/>
            <person name="Sonnenberg A.S."/>
            <person name="Cullen D."/>
            <person name="de Vries R.P."/>
            <person name="Lundell T."/>
            <person name="Hibbett D.S."/>
            <person name="Henrissat B."/>
            <person name="Burton K.S."/>
            <person name="Kerrigan R.W."/>
            <person name="Challen M.P."/>
            <person name="Grigoriev I.V."/>
            <person name="Martin F."/>
        </authorList>
    </citation>
    <scope>NUCLEOTIDE SEQUENCE [LARGE SCALE GENOMIC DNA]</scope>
    <source>
        <strain evidence="3">JB137-S8 / ATCC MYA-4627 / FGSC 10392</strain>
    </source>
</reference>
<gene>
    <name evidence="2" type="ORF">AGABI1DRAFT_103818</name>
</gene>
<organism evidence="2 3">
    <name type="scientific">Agaricus bisporus var. burnettii (strain JB137-S8 / ATCC MYA-4627 / FGSC 10392)</name>
    <name type="common">White button mushroom</name>
    <dbReference type="NCBI Taxonomy" id="597362"/>
    <lineage>
        <taxon>Eukaryota</taxon>
        <taxon>Fungi</taxon>
        <taxon>Dikarya</taxon>
        <taxon>Basidiomycota</taxon>
        <taxon>Agaricomycotina</taxon>
        <taxon>Agaricomycetes</taxon>
        <taxon>Agaricomycetidae</taxon>
        <taxon>Agaricales</taxon>
        <taxon>Agaricineae</taxon>
        <taxon>Agaricaceae</taxon>
        <taxon>Agaricus</taxon>
    </lineage>
</organism>
<dbReference type="AlphaFoldDB" id="K5XJL0"/>
<dbReference type="InParanoid" id="K5XJL0"/>